<dbReference type="PANTHER" id="PTHR21427:SF19">
    <property type="entry name" value="UBIQUINONE BIOSYNTHESIS PROTEIN COQ9, MITOCHONDRIAL"/>
    <property type="match status" value="1"/>
</dbReference>
<dbReference type="AlphaFoldDB" id="A0A8J7CML0"/>
<dbReference type="EMBL" id="JACVXA010000105">
    <property type="protein sequence ID" value="MBE3640561.1"/>
    <property type="molecule type" value="Genomic_DNA"/>
</dbReference>
<evidence type="ECO:0000256" key="4">
    <source>
        <dbReference type="ARBA" id="ARBA00022946"/>
    </source>
</evidence>
<dbReference type="InterPro" id="IPR012762">
    <property type="entry name" value="Ubiq_biosynth_COQ9"/>
</dbReference>
<dbReference type="NCBIfam" id="TIGR02396">
    <property type="entry name" value="diverge_rpsU"/>
    <property type="match status" value="1"/>
</dbReference>
<evidence type="ECO:0000313" key="8">
    <source>
        <dbReference type="EMBL" id="MBE3640561.1"/>
    </source>
</evidence>
<accession>A0A8J7CML0</accession>
<dbReference type="Pfam" id="PF08511">
    <property type="entry name" value="COQ9"/>
    <property type="match status" value="1"/>
</dbReference>
<proteinExistence type="inferred from homology"/>
<evidence type="ECO:0000259" key="7">
    <source>
        <dbReference type="Pfam" id="PF08511"/>
    </source>
</evidence>
<name>A0A8J7CML0_9RHOB</name>
<keyword evidence="4" id="KW-0809">Transit peptide</keyword>
<evidence type="ECO:0000256" key="3">
    <source>
        <dbReference type="ARBA" id="ARBA00022688"/>
    </source>
</evidence>
<dbReference type="InterPro" id="IPR013718">
    <property type="entry name" value="COQ9_C"/>
</dbReference>
<feature type="domain" description="COQ9 C-terminal" evidence="7">
    <location>
        <begin position="114"/>
        <end position="184"/>
    </location>
</feature>
<keyword evidence="3" id="KW-0831">Ubiquinone biosynthesis</keyword>
<dbReference type="Proteomes" id="UP000609121">
    <property type="component" value="Unassembled WGS sequence"/>
</dbReference>
<protein>
    <submittedName>
        <fullName evidence="8">COQ9 family protein</fullName>
    </submittedName>
</protein>
<dbReference type="GO" id="GO:0008289">
    <property type="term" value="F:lipid binding"/>
    <property type="evidence" value="ECO:0007669"/>
    <property type="project" value="UniProtKB-KW"/>
</dbReference>
<evidence type="ECO:0000256" key="1">
    <source>
        <dbReference type="ARBA" id="ARBA00004749"/>
    </source>
</evidence>
<comment type="similarity">
    <text evidence="2">Belongs to the COQ9 family.</text>
</comment>
<dbReference type="PANTHER" id="PTHR21427">
    <property type="entry name" value="UBIQUINONE BIOSYNTHESIS PROTEIN COQ9, MITOCHONDRIAL"/>
    <property type="match status" value="1"/>
</dbReference>
<evidence type="ECO:0000313" key="9">
    <source>
        <dbReference type="Proteomes" id="UP000609121"/>
    </source>
</evidence>
<evidence type="ECO:0000256" key="2">
    <source>
        <dbReference type="ARBA" id="ARBA00010766"/>
    </source>
</evidence>
<comment type="function">
    <text evidence="6">Membrane-associated protein that warps the membrane surface to access and bind aromatic isoprenes with high specificity, including ubiquinone (CoQ) isoprene intermediates and presents them directly to COQ7, therefore facilitating the COQ7-mediated hydroxylase step. Participates in the biosynthesis of coenzyme Q, also named ubiquinone, an essential lipid-soluble electron transporter for aerobic cellular respiration.</text>
</comment>
<keyword evidence="5" id="KW-0446">Lipid-binding</keyword>
<keyword evidence="9" id="KW-1185">Reference proteome</keyword>
<dbReference type="GO" id="GO:0006744">
    <property type="term" value="P:ubiquinone biosynthetic process"/>
    <property type="evidence" value="ECO:0007669"/>
    <property type="project" value="UniProtKB-KW"/>
</dbReference>
<organism evidence="8 9">
    <name type="scientific">Mangrovicoccus algicola</name>
    <dbReference type="NCBI Taxonomy" id="2771008"/>
    <lineage>
        <taxon>Bacteria</taxon>
        <taxon>Pseudomonadati</taxon>
        <taxon>Pseudomonadota</taxon>
        <taxon>Alphaproteobacteria</taxon>
        <taxon>Rhodobacterales</taxon>
        <taxon>Paracoccaceae</taxon>
        <taxon>Mangrovicoccus</taxon>
    </lineage>
</organism>
<dbReference type="Gene3D" id="1.10.357.10">
    <property type="entry name" value="Tetracycline Repressor, domain 2"/>
    <property type="match status" value="1"/>
</dbReference>
<evidence type="ECO:0000256" key="5">
    <source>
        <dbReference type="ARBA" id="ARBA00023121"/>
    </source>
</evidence>
<comment type="caution">
    <text evidence="8">The sequence shown here is derived from an EMBL/GenBank/DDBJ whole genome shotgun (WGS) entry which is preliminary data.</text>
</comment>
<comment type="pathway">
    <text evidence="1">Cofactor biosynthesis; ubiquinone biosynthesis.</text>
</comment>
<gene>
    <name evidence="8" type="ORF">ICN82_20350</name>
</gene>
<sequence length="229" mass="25082">MSHADVKTRLLEAILPHVAFDGWSDPAFRAAAADSGIGTELARAVCPRGAVDLALAFHAAGDAEMVRRLKADDLSAMRFRDRIAHAVRLRLELVEDKEAVRRGATLFALPNHAPDGARALWATVDRIWTALGDGSDDINWYTKRATLTGVYSTTLLYWLGDDSAGHQRTWRFLDRRIDEVMQIEAVKKKVNDNALLRPLLAGPKWALGLVKAPNRAAGPAMPGSLGDPR</sequence>
<reference evidence="8" key="1">
    <citation type="submission" date="2020-09" db="EMBL/GenBank/DDBJ databases">
        <title>A novel bacterium of genus Mangrovicoccus, isolated from South China Sea.</title>
        <authorList>
            <person name="Huang H."/>
            <person name="Mo K."/>
            <person name="Hu Y."/>
        </authorList>
    </citation>
    <scope>NUCLEOTIDE SEQUENCE</scope>
    <source>
        <strain evidence="8">HB182678</strain>
    </source>
</reference>
<evidence type="ECO:0000256" key="6">
    <source>
        <dbReference type="ARBA" id="ARBA00058104"/>
    </source>
</evidence>